<comment type="pathway">
    <text evidence="1">Mycotoxin biosynthesis.</text>
</comment>
<evidence type="ECO:0008006" key="6">
    <source>
        <dbReference type="Google" id="ProtNLM"/>
    </source>
</evidence>
<name>A0A2V5ISL6_9EURO</name>
<evidence type="ECO:0000313" key="5">
    <source>
        <dbReference type="Proteomes" id="UP000248817"/>
    </source>
</evidence>
<dbReference type="Pfam" id="PF11807">
    <property type="entry name" value="UstYa"/>
    <property type="match status" value="1"/>
</dbReference>
<feature type="region of interest" description="Disordered" evidence="3">
    <location>
        <begin position="1"/>
        <end position="25"/>
    </location>
</feature>
<dbReference type="GO" id="GO:0043386">
    <property type="term" value="P:mycotoxin biosynthetic process"/>
    <property type="evidence" value="ECO:0007669"/>
    <property type="project" value="InterPro"/>
</dbReference>
<evidence type="ECO:0000256" key="1">
    <source>
        <dbReference type="ARBA" id="ARBA00004685"/>
    </source>
</evidence>
<comment type="similarity">
    <text evidence="2">Belongs to the ustYa family.</text>
</comment>
<dbReference type="Proteomes" id="UP000248817">
    <property type="component" value="Unassembled WGS sequence"/>
</dbReference>
<dbReference type="AlphaFoldDB" id="A0A2V5ISL6"/>
<evidence type="ECO:0000313" key="4">
    <source>
        <dbReference type="EMBL" id="PYI31610.1"/>
    </source>
</evidence>
<evidence type="ECO:0000256" key="2">
    <source>
        <dbReference type="ARBA" id="ARBA00035112"/>
    </source>
</evidence>
<sequence>MSYRRLLSGEFSDDKSPDPASGHHTNNQTTFIAHVLLHPRTKVTILLMILILSLLNLPMSIIQLDTRSCASNHSTEDTVPTTFTQDKEFQSLDRSFDHLWAELSMNKTTAGLIYTAEKGNRKEQGGISMFHQLHCLMMMRQALQAASEGEAIGKDWHDDGHWPHCMDYLVKTILCFADGSIEKPVQGEEGILFIDGSNVVRQCRPVQPLYDLYREKAV</sequence>
<gene>
    <name evidence="4" type="ORF">BP00DRAFT_169826</name>
</gene>
<dbReference type="InterPro" id="IPR021765">
    <property type="entry name" value="UstYa-like"/>
</dbReference>
<evidence type="ECO:0000256" key="3">
    <source>
        <dbReference type="SAM" id="MobiDB-lite"/>
    </source>
</evidence>
<keyword evidence="5" id="KW-1185">Reference proteome</keyword>
<dbReference type="PANTHER" id="PTHR33365">
    <property type="entry name" value="YALI0B05434P"/>
    <property type="match status" value="1"/>
</dbReference>
<reference evidence="4 5" key="1">
    <citation type="submission" date="2018-02" db="EMBL/GenBank/DDBJ databases">
        <title>The genomes of Aspergillus section Nigri reveals drivers in fungal speciation.</title>
        <authorList>
            <consortium name="DOE Joint Genome Institute"/>
            <person name="Vesth T.C."/>
            <person name="Nybo J."/>
            <person name="Theobald S."/>
            <person name="Brandl J."/>
            <person name="Frisvad J.C."/>
            <person name="Nielsen K.F."/>
            <person name="Lyhne E.K."/>
            <person name="Kogle M.E."/>
            <person name="Kuo A."/>
            <person name="Riley R."/>
            <person name="Clum A."/>
            <person name="Nolan M."/>
            <person name="Lipzen A."/>
            <person name="Salamov A."/>
            <person name="Henrissat B."/>
            <person name="Wiebenga A."/>
            <person name="De vries R.P."/>
            <person name="Grigoriev I.V."/>
            <person name="Mortensen U.H."/>
            <person name="Andersen M.R."/>
            <person name="Baker S.E."/>
        </authorList>
    </citation>
    <scope>NUCLEOTIDE SEQUENCE [LARGE SCALE GENOMIC DNA]</scope>
    <source>
        <strain evidence="4 5">CBS 114.80</strain>
    </source>
</reference>
<dbReference type="EMBL" id="KZ825501">
    <property type="protein sequence ID" value="PYI31610.1"/>
    <property type="molecule type" value="Genomic_DNA"/>
</dbReference>
<proteinExistence type="inferred from homology"/>
<accession>A0A2V5ISL6</accession>
<dbReference type="PANTHER" id="PTHR33365:SF4">
    <property type="entry name" value="CYCLOCHLOROTINE BIOSYNTHESIS PROTEIN O"/>
    <property type="match status" value="1"/>
</dbReference>
<protein>
    <recommendedName>
        <fullName evidence="6">Oxidase ustYa</fullName>
    </recommendedName>
</protein>
<organism evidence="4 5">
    <name type="scientific">Aspergillus indologenus CBS 114.80</name>
    <dbReference type="NCBI Taxonomy" id="1450541"/>
    <lineage>
        <taxon>Eukaryota</taxon>
        <taxon>Fungi</taxon>
        <taxon>Dikarya</taxon>
        <taxon>Ascomycota</taxon>
        <taxon>Pezizomycotina</taxon>
        <taxon>Eurotiomycetes</taxon>
        <taxon>Eurotiomycetidae</taxon>
        <taxon>Eurotiales</taxon>
        <taxon>Aspergillaceae</taxon>
        <taxon>Aspergillus</taxon>
        <taxon>Aspergillus subgen. Circumdati</taxon>
    </lineage>
</organism>